<comment type="similarity">
    <text evidence="6">Belongs to the cytochrome b5 family.</text>
</comment>
<feature type="domain" description="Cytochrome b5 heme-binding" evidence="7">
    <location>
        <begin position="42"/>
        <end position="110"/>
    </location>
</feature>
<dbReference type="AlphaFoldDB" id="A0AAW2HRE7"/>
<evidence type="ECO:0000256" key="6">
    <source>
        <dbReference type="RuleBase" id="RU362121"/>
    </source>
</evidence>
<name>A0AAW2HRE7_9NEOP</name>
<comment type="function">
    <text evidence="4">May play a role in muscle cell metabolism.</text>
</comment>
<feature type="transmembrane region" description="Helical" evidence="6">
    <location>
        <begin position="173"/>
        <end position="190"/>
    </location>
</feature>
<evidence type="ECO:0000256" key="2">
    <source>
        <dbReference type="ARBA" id="ARBA00022723"/>
    </source>
</evidence>
<feature type="transmembrane region" description="Helical" evidence="6">
    <location>
        <begin position="312"/>
        <end position="334"/>
    </location>
</feature>
<gene>
    <name evidence="8" type="ORF">PYX00_005467</name>
</gene>
<evidence type="ECO:0000256" key="4">
    <source>
        <dbReference type="ARBA" id="ARBA00055674"/>
    </source>
</evidence>
<dbReference type="EMBL" id="JARGDH010000003">
    <property type="protein sequence ID" value="KAL0272534.1"/>
    <property type="molecule type" value="Genomic_DNA"/>
</dbReference>
<comment type="caution">
    <text evidence="6">Lacks conserved residue(s) required for the propagation of feature annotation.</text>
</comment>
<dbReference type="FunFam" id="3.10.120.10:FF:000020">
    <property type="entry name" value="Cytochrome b5-related protein"/>
    <property type="match status" value="1"/>
</dbReference>
<dbReference type="PANTHER" id="PTHR16740">
    <property type="entry name" value="CYTOCHROME B5-RELATED PROTEIN-RELATED"/>
    <property type="match status" value="1"/>
</dbReference>
<feature type="transmembrane region" description="Helical" evidence="6">
    <location>
        <begin position="248"/>
        <end position="268"/>
    </location>
</feature>
<keyword evidence="3 6" id="KW-0408">Iron</keyword>
<reference evidence="8" key="1">
    <citation type="journal article" date="2024" name="Gigascience">
        <title>Chromosome-level genome of the poultry shaft louse Menopon gallinae provides insight into the host-switching and adaptive evolution of parasitic lice.</title>
        <authorList>
            <person name="Xu Y."/>
            <person name="Ma L."/>
            <person name="Liu S."/>
            <person name="Liang Y."/>
            <person name="Liu Q."/>
            <person name="He Z."/>
            <person name="Tian L."/>
            <person name="Duan Y."/>
            <person name="Cai W."/>
            <person name="Li H."/>
            <person name="Song F."/>
        </authorList>
    </citation>
    <scope>NUCLEOTIDE SEQUENCE</scope>
    <source>
        <strain evidence="8">Cailab_2023a</strain>
    </source>
</reference>
<dbReference type="SMART" id="SM01117">
    <property type="entry name" value="Cyt-b5"/>
    <property type="match status" value="1"/>
</dbReference>
<keyword evidence="2 6" id="KW-0479">Metal-binding</keyword>
<evidence type="ECO:0000256" key="1">
    <source>
        <dbReference type="ARBA" id="ARBA00022617"/>
    </source>
</evidence>
<dbReference type="InterPro" id="IPR001199">
    <property type="entry name" value="Cyt_B5-like_heme/steroid-bd"/>
</dbReference>
<dbReference type="GO" id="GO:0020037">
    <property type="term" value="F:heme binding"/>
    <property type="evidence" value="ECO:0007669"/>
    <property type="project" value="UniProtKB-UniRule"/>
</dbReference>
<dbReference type="Pfam" id="PF00487">
    <property type="entry name" value="FA_desaturase"/>
    <property type="match status" value="1"/>
</dbReference>
<keyword evidence="1 6" id="KW-0349">Heme</keyword>
<protein>
    <recommendedName>
        <fullName evidence="5">Cytochrome b5-related protein</fullName>
    </recommendedName>
</protein>
<evidence type="ECO:0000256" key="5">
    <source>
        <dbReference type="ARBA" id="ARBA00073492"/>
    </source>
</evidence>
<evidence type="ECO:0000313" key="8">
    <source>
        <dbReference type="EMBL" id="KAL0272534.1"/>
    </source>
</evidence>
<dbReference type="InterPro" id="IPR053100">
    <property type="entry name" value="Cytochrome_b5-related"/>
</dbReference>
<keyword evidence="6" id="KW-1133">Transmembrane helix</keyword>
<dbReference type="InterPro" id="IPR018506">
    <property type="entry name" value="Cyt_B5_heme-BS"/>
</dbReference>
<dbReference type="Pfam" id="PF00173">
    <property type="entry name" value="Cyt-b5"/>
    <property type="match status" value="1"/>
</dbReference>
<accession>A0AAW2HRE7</accession>
<comment type="caution">
    <text evidence="8">The sequence shown here is derived from an EMBL/GenBank/DDBJ whole genome shotgun (WGS) entry which is preliminary data.</text>
</comment>
<dbReference type="PANTHER" id="PTHR16740:SF1">
    <property type="entry name" value="CYTOCHROME B5-RELATED PROTEIN-RELATED"/>
    <property type="match status" value="1"/>
</dbReference>
<evidence type="ECO:0000259" key="7">
    <source>
        <dbReference type="PROSITE" id="PS50255"/>
    </source>
</evidence>
<sequence>MNFCGYAPARMKSDGPHSGILRKCPSNREKGGMLSVEDWLKAKEADDGAEGLWRVHDGIYDFTSFVKTHPGGKYWLEVTKGTDITEAFESHHISEKAENMLKKFWVKKATTPRMSTLTFHEDGFYKTLKRKVRKAKPVPFTGSTWESRMLIDGLLVCFLLTNYLGIYNYWWSILSGVFLYMVAVAAHNFFHMKDNLRMYYFNLSLLSFREWRISHSLSHHQYVNTLLDLEISLLEPIFDYLPKKDKNLLVRFLSWAYSPIVFCGVFHYEFFIKKILKLVFRQKTHFHWEEFLAFTVPLLTWLVSNEDPLKVFAAWNVTIVSGSFFFFLIGLTAAHHHPEIYHEGDYIGDDKDFGLFQLAAVRDREEVNGNYFLTMISFGEHALHHMFPTLDHRKLPALNPYLEETCKEFNVDYKLKTYANLVSGMYRQLARNYVNGRVYSKKLKH</sequence>
<dbReference type="InterPro" id="IPR036400">
    <property type="entry name" value="Cyt_B5-like_heme/steroid_sf"/>
</dbReference>
<dbReference type="PROSITE" id="PS50255">
    <property type="entry name" value="CYTOCHROME_B5_2"/>
    <property type="match status" value="1"/>
</dbReference>
<dbReference type="PROSITE" id="PS00191">
    <property type="entry name" value="CYTOCHROME_B5_1"/>
    <property type="match status" value="1"/>
</dbReference>
<dbReference type="GO" id="GO:0046872">
    <property type="term" value="F:metal ion binding"/>
    <property type="evidence" value="ECO:0007669"/>
    <property type="project" value="UniProtKB-UniRule"/>
</dbReference>
<dbReference type="Gene3D" id="3.10.120.10">
    <property type="entry name" value="Cytochrome b5-like heme/steroid binding domain"/>
    <property type="match status" value="1"/>
</dbReference>
<organism evidence="8">
    <name type="scientific">Menopon gallinae</name>
    <name type="common">poultry shaft louse</name>
    <dbReference type="NCBI Taxonomy" id="328185"/>
    <lineage>
        <taxon>Eukaryota</taxon>
        <taxon>Metazoa</taxon>
        <taxon>Ecdysozoa</taxon>
        <taxon>Arthropoda</taxon>
        <taxon>Hexapoda</taxon>
        <taxon>Insecta</taxon>
        <taxon>Pterygota</taxon>
        <taxon>Neoptera</taxon>
        <taxon>Paraneoptera</taxon>
        <taxon>Psocodea</taxon>
        <taxon>Troctomorpha</taxon>
        <taxon>Phthiraptera</taxon>
        <taxon>Amblycera</taxon>
        <taxon>Menoponidae</taxon>
        <taxon>Menopon</taxon>
    </lineage>
</organism>
<keyword evidence="6" id="KW-0472">Membrane</keyword>
<proteinExistence type="inferred from homology"/>
<dbReference type="InterPro" id="IPR005804">
    <property type="entry name" value="FA_desaturase_dom"/>
</dbReference>
<keyword evidence="6" id="KW-0812">Transmembrane</keyword>
<dbReference type="GO" id="GO:0006629">
    <property type="term" value="P:lipid metabolic process"/>
    <property type="evidence" value="ECO:0007669"/>
    <property type="project" value="InterPro"/>
</dbReference>
<dbReference type="SUPFAM" id="SSF55856">
    <property type="entry name" value="Cytochrome b5-like heme/steroid binding domain"/>
    <property type="match status" value="1"/>
</dbReference>
<evidence type="ECO:0000256" key="3">
    <source>
        <dbReference type="ARBA" id="ARBA00023004"/>
    </source>
</evidence>